<reference evidence="3 4" key="1">
    <citation type="journal article" date="2015" name="Stand. Genomic Sci.">
        <title>Genomic Encyclopedia of Bacterial and Archaeal Type Strains, Phase III: the genomes of soil and plant-associated and newly described type strains.</title>
        <authorList>
            <person name="Whitman W.B."/>
            <person name="Woyke T."/>
            <person name="Klenk H.P."/>
            <person name="Zhou Y."/>
            <person name="Lilburn T.G."/>
            <person name="Beck B.J."/>
            <person name="De Vos P."/>
            <person name="Vandamme P."/>
            <person name="Eisen J.A."/>
            <person name="Garrity G."/>
            <person name="Hugenholtz P."/>
            <person name="Kyrpides N.C."/>
        </authorList>
    </citation>
    <scope>NUCLEOTIDE SEQUENCE [LARGE SCALE GENOMIC DNA]</scope>
    <source>
        <strain evidence="3 4">CV53</strain>
    </source>
</reference>
<dbReference type="GO" id="GO:0016998">
    <property type="term" value="P:cell wall macromolecule catabolic process"/>
    <property type="evidence" value="ECO:0007669"/>
    <property type="project" value="InterPro"/>
</dbReference>
<evidence type="ECO:0000313" key="3">
    <source>
        <dbReference type="EMBL" id="TCN25439.1"/>
    </source>
</evidence>
<dbReference type="PANTHER" id="PTHR34135:SF1">
    <property type="entry name" value="GLYCOSYL HYDROLASE FAMILY 25"/>
    <property type="match status" value="1"/>
</dbReference>
<evidence type="ECO:0000313" key="4">
    <source>
        <dbReference type="Proteomes" id="UP000295689"/>
    </source>
</evidence>
<comment type="similarity">
    <text evidence="1">Belongs to the glycosyl hydrolase 25 family.</text>
</comment>
<dbReference type="InterPro" id="IPR002053">
    <property type="entry name" value="Glyco_hydro_25"/>
</dbReference>
<dbReference type="InterPro" id="IPR036779">
    <property type="entry name" value="LysM_dom_sf"/>
</dbReference>
<dbReference type="InterPro" id="IPR018392">
    <property type="entry name" value="LysM"/>
</dbReference>
<dbReference type="Gene3D" id="3.20.20.80">
    <property type="entry name" value="Glycosidases"/>
    <property type="match status" value="1"/>
</dbReference>
<protein>
    <submittedName>
        <fullName evidence="3">GH25 family lysozyme M1 (1,4-beta-N-acetylmuramidase)</fullName>
    </submittedName>
</protein>
<dbReference type="SMART" id="SM00257">
    <property type="entry name" value="LysM"/>
    <property type="match status" value="1"/>
</dbReference>
<dbReference type="Gene3D" id="3.10.350.10">
    <property type="entry name" value="LysM domain"/>
    <property type="match status" value="1"/>
</dbReference>
<dbReference type="CDD" id="cd00118">
    <property type="entry name" value="LysM"/>
    <property type="match status" value="1"/>
</dbReference>
<evidence type="ECO:0000256" key="1">
    <source>
        <dbReference type="ARBA" id="ARBA00010646"/>
    </source>
</evidence>
<dbReference type="SUPFAM" id="SSF51445">
    <property type="entry name" value="(Trans)glycosidases"/>
    <property type="match status" value="1"/>
</dbReference>
<dbReference type="Pfam" id="PF01183">
    <property type="entry name" value="Glyco_hydro_25"/>
    <property type="match status" value="1"/>
</dbReference>
<dbReference type="Pfam" id="PF01476">
    <property type="entry name" value="LysM"/>
    <property type="match status" value="1"/>
</dbReference>
<gene>
    <name evidence="3" type="ORF">EV146_10595</name>
</gene>
<dbReference type="PROSITE" id="PS51904">
    <property type="entry name" value="GLYCOSYL_HYDROL_F25_2"/>
    <property type="match status" value="1"/>
</dbReference>
<dbReference type="Proteomes" id="UP000295689">
    <property type="component" value="Unassembled WGS sequence"/>
</dbReference>
<organism evidence="3 4">
    <name type="scientific">Mesobacillus foraminis</name>
    <dbReference type="NCBI Taxonomy" id="279826"/>
    <lineage>
        <taxon>Bacteria</taxon>
        <taxon>Bacillati</taxon>
        <taxon>Bacillota</taxon>
        <taxon>Bacilli</taxon>
        <taxon>Bacillales</taxon>
        <taxon>Bacillaceae</taxon>
        <taxon>Mesobacillus</taxon>
    </lineage>
</organism>
<comment type="caution">
    <text evidence="3">The sequence shown here is derived from an EMBL/GenBank/DDBJ whole genome shotgun (WGS) entry which is preliminary data.</text>
</comment>
<dbReference type="InterPro" id="IPR017853">
    <property type="entry name" value="GH"/>
</dbReference>
<dbReference type="PANTHER" id="PTHR34135">
    <property type="entry name" value="LYSOZYME"/>
    <property type="match status" value="1"/>
</dbReference>
<name>A0A4R2BHD2_9BACI</name>
<dbReference type="SUPFAM" id="SSF54106">
    <property type="entry name" value="LysM domain"/>
    <property type="match status" value="1"/>
</dbReference>
<dbReference type="GO" id="GO:0009253">
    <property type="term" value="P:peptidoglycan catabolic process"/>
    <property type="evidence" value="ECO:0007669"/>
    <property type="project" value="InterPro"/>
</dbReference>
<feature type="domain" description="LysM" evidence="2">
    <location>
        <begin position="225"/>
        <end position="269"/>
    </location>
</feature>
<dbReference type="EMBL" id="SLVV01000005">
    <property type="protein sequence ID" value="TCN25439.1"/>
    <property type="molecule type" value="Genomic_DNA"/>
</dbReference>
<dbReference type="RefSeq" id="WP_132005142.1">
    <property type="nucleotide sequence ID" value="NZ_JABUHM010000003.1"/>
</dbReference>
<keyword evidence="4" id="KW-1185">Reference proteome</keyword>
<proteinExistence type="inferred from homology"/>
<accession>A0A4R2BHD2</accession>
<dbReference type="GO" id="GO:0016052">
    <property type="term" value="P:carbohydrate catabolic process"/>
    <property type="evidence" value="ECO:0007669"/>
    <property type="project" value="TreeGrafter"/>
</dbReference>
<evidence type="ECO:0000259" key="2">
    <source>
        <dbReference type="PROSITE" id="PS51782"/>
    </source>
</evidence>
<dbReference type="PROSITE" id="PS51782">
    <property type="entry name" value="LYSM"/>
    <property type="match status" value="1"/>
</dbReference>
<dbReference type="GO" id="GO:0003796">
    <property type="term" value="F:lysozyme activity"/>
    <property type="evidence" value="ECO:0007669"/>
    <property type="project" value="InterPro"/>
</dbReference>
<dbReference type="AlphaFoldDB" id="A0A4R2BHD2"/>
<sequence>MNKDLIADISHHQLSHDIDWAEAAKEVALMIIRVQYGSNTIDREYKKHVANCKKYKIPFGHYAYAQFVSVADARVEAKHFLERIDNDAKFLVLDVEECTTGKDQIVPATQAFIDVCKKAGWKIGLYTGHHFYKPYGMDRVAADFLWIPRYGKNEGKRDLKPDYDCDLWQYTDRGRVNWYGGNLDLNHIHSPKTLQWFIGKEENVSGLQLEKEQTFSNYSGMESVKMYKVKPGDTLGELAVRFHTTVSKLQKLNGIANPDKIYAGQKLRVR</sequence>